<gene>
    <name evidence="1" type="ORF">DFH08DRAFT_616973</name>
</gene>
<feature type="non-terminal residue" evidence="1">
    <location>
        <position position="1"/>
    </location>
</feature>
<dbReference type="AlphaFoldDB" id="A0AAD7E883"/>
<feature type="non-terminal residue" evidence="1">
    <location>
        <position position="62"/>
    </location>
</feature>
<evidence type="ECO:0000313" key="1">
    <source>
        <dbReference type="EMBL" id="KAJ7302466.1"/>
    </source>
</evidence>
<dbReference type="EMBL" id="JARIHO010000116">
    <property type="protein sequence ID" value="KAJ7302466.1"/>
    <property type="molecule type" value="Genomic_DNA"/>
</dbReference>
<accession>A0AAD7E883</accession>
<sequence length="62" mass="7224">LTQLWTSHVGLNSFLFRFHLAPSPDCPQCLVLETVSHYLSCPRYHRERLKLVLKLRTACLTL</sequence>
<comment type="caution">
    <text evidence="1">The sequence shown here is derived from an EMBL/GenBank/DDBJ whole genome shotgun (WGS) entry which is preliminary data.</text>
</comment>
<protein>
    <recommendedName>
        <fullName evidence="3">Tick transposon</fullName>
    </recommendedName>
</protein>
<evidence type="ECO:0000313" key="2">
    <source>
        <dbReference type="Proteomes" id="UP001218218"/>
    </source>
</evidence>
<name>A0AAD7E883_9AGAR</name>
<organism evidence="1 2">
    <name type="scientific">Mycena albidolilacea</name>
    <dbReference type="NCBI Taxonomy" id="1033008"/>
    <lineage>
        <taxon>Eukaryota</taxon>
        <taxon>Fungi</taxon>
        <taxon>Dikarya</taxon>
        <taxon>Basidiomycota</taxon>
        <taxon>Agaricomycotina</taxon>
        <taxon>Agaricomycetes</taxon>
        <taxon>Agaricomycetidae</taxon>
        <taxon>Agaricales</taxon>
        <taxon>Marasmiineae</taxon>
        <taxon>Mycenaceae</taxon>
        <taxon>Mycena</taxon>
    </lineage>
</organism>
<proteinExistence type="predicted"/>
<dbReference type="Proteomes" id="UP001218218">
    <property type="component" value="Unassembled WGS sequence"/>
</dbReference>
<keyword evidence="2" id="KW-1185">Reference proteome</keyword>
<reference evidence="1" key="1">
    <citation type="submission" date="2023-03" db="EMBL/GenBank/DDBJ databases">
        <title>Massive genome expansion in bonnet fungi (Mycena s.s.) driven by repeated elements and novel gene families across ecological guilds.</title>
        <authorList>
            <consortium name="Lawrence Berkeley National Laboratory"/>
            <person name="Harder C.B."/>
            <person name="Miyauchi S."/>
            <person name="Viragh M."/>
            <person name="Kuo A."/>
            <person name="Thoen E."/>
            <person name="Andreopoulos B."/>
            <person name="Lu D."/>
            <person name="Skrede I."/>
            <person name="Drula E."/>
            <person name="Henrissat B."/>
            <person name="Morin E."/>
            <person name="Kohler A."/>
            <person name="Barry K."/>
            <person name="LaButti K."/>
            <person name="Morin E."/>
            <person name="Salamov A."/>
            <person name="Lipzen A."/>
            <person name="Mereny Z."/>
            <person name="Hegedus B."/>
            <person name="Baldrian P."/>
            <person name="Stursova M."/>
            <person name="Weitz H."/>
            <person name="Taylor A."/>
            <person name="Grigoriev I.V."/>
            <person name="Nagy L.G."/>
            <person name="Martin F."/>
            <person name="Kauserud H."/>
        </authorList>
    </citation>
    <scope>NUCLEOTIDE SEQUENCE</scope>
    <source>
        <strain evidence="1">CBHHK002</strain>
    </source>
</reference>
<evidence type="ECO:0008006" key="3">
    <source>
        <dbReference type="Google" id="ProtNLM"/>
    </source>
</evidence>